<organism evidence="2 3">
    <name type="scientific">Hibiscus sabdariffa</name>
    <name type="common">roselle</name>
    <dbReference type="NCBI Taxonomy" id="183260"/>
    <lineage>
        <taxon>Eukaryota</taxon>
        <taxon>Viridiplantae</taxon>
        <taxon>Streptophyta</taxon>
        <taxon>Embryophyta</taxon>
        <taxon>Tracheophyta</taxon>
        <taxon>Spermatophyta</taxon>
        <taxon>Magnoliopsida</taxon>
        <taxon>eudicotyledons</taxon>
        <taxon>Gunneridae</taxon>
        <taxon>Pentapetalae</taxon>
        <taxon>rosids</taxon>
        <taxon>malvids</taxon>
        <taxon>Malvales</taxon>
        <taxon>Malvaceae</taxon>
        <taxon>Malvoideae</taxon>
        <taxon>Hibiscus</taxon>
    </lineage>
</organism>
<feature type="compositionally biased region" description="Polar residues" evidence="1">
    <location>
        <begin position="190"/>
        <end position="200"/>
    </location>
</feature>
<keyword evidence="3" id="KW-1185">Reference proteome</keyword>
<sequence length="257" mass="28359">MKTGVENNEDGHVLGETKVVGNVLGEIEADGPLYEDTNFVGPVLEERDDENNIGSEKVGRFVNAYSNDITTDIAKNDEDDYSESEDFSAEGWLSDEDDEEIRELCVKKGKKLFFDGKGEVPRIELGDFKGDLLAAVGRDGNSQILLVAWVAVEVENRETWAWFLEHIQTDLETGDRDRFTIFSYLQKSKQTHESTSSQPTAIDVSQPHGPNPSQPATTDVSQPPAPSSSQPATSQVSQPRFPKSENTSTRTKTKASC</sequence>
<proteinExistence type="predicted"/>
<reference evidence="2 3" key="1">
    <citation type="journal article" date="2024" name="G3 (Bethesda)">
        <title>Genome assembly of Hibiscus sabdariffa L. provides insights into metabolisms of medicinal natural products.</title>
        <authorList>
            <person name="Kim T."/>
        </authorList>
    </citation>
    <scope>NUCLEOTIDE SEQUENCE [LARGE SCALE GENOMIC DNA]</scope>
    <source>
        <strain evidence="2">TK-2024</strain>
        <tissue evidence="2">Old leaves</tissue>
    </source>
</reference>
<evidence type="ECO:0008006" key="4">
    <source>
        <dbReference type="Google" id="ProtNLM"/>
    </source>
</evidence>
<evidence type="ECO:0000256" key="1">
    <source>
        <dbReference type="SAM" id="MobiDB-lite"/>
    </source>
</evidence>
<feature type="compositionally biased region" description="Low complexity" evidence="1">
    <location>
        <begin position="227"/>
        <end position="239"/>
    </location>
</feature>
<gene>
    <name evidence="2" type="ORF">V6N12_035303</name>
</gene>
<protein>
    <recommendedName>
        <fullName evidence="4">MULE transposase domain-containing protein</fullName>
    </recommendedName>
</protein>
<feature type="compositionally biased region" description="Polar residues" evidence="1">
    <location>
        <begin position="244"/>
        <end position="257"/>
    </location>
</feature>
<feature type="region of interest" description="Disordered" evidence="1">
    <location>
        <begin position="190"/>
        <end position="257"/>
    </location>
</feature>
<name>A0ABR2BTK6_9ROSI</name>
<dbReference type="PANTHER" id="PTHR31973">
    <property type="entry name" value="POLYPROTEIN, PUTATIVE-RELATED"/>
    <property type="match status" value="1"/>
</dbReference>
<dbReference type="EMBL" id="JBBPBM010000089">
    <property type="protein sequence ID" value="KAK8509980.1"/>
    <property type="molecule type" value="Genomic_DNA"/>
</dbReference>
<dbReference type="PANTHER" id="PTHR31973:SF187">
    <property type="entry name" value="MUTATOR TRANSPOSASE MUDRA PROTEIN"/>
    <property type="match status" value="1"/>
</dbReference>
<evidence type="ECO:0000313" key="2">
    <source>
        <dbReference type="EMBL" id="KAK8509980.1"/>
    </source>
</evidence>
<evidence type="ECO:0000313" key="3">
    <source>
        <dbReference type="Proteomes" id="UP001472677"/>
    </source>
</evidence>
<dbReference type="Proteomes" id="UP001472677">
    <property type="component" value="Unassembled WGS sequence"/>
</dbReference>
<accession>A0ABR2BTK6</accession>
<comment type="caution">
    <text evidence="2">The sequence shown here is derived from an EMBL/GenBank/DDBJ whole genome shotgun (WGS) entry which is preliminary data.</text>
</comment>